<dbReference type="EMBL" id="JBHSON010000009">
    <property type="protein sequence ID" value="MFC5745682.1"/>
    <property type="molecule type" value="Genomic_DNA"/>
</dbReference>
<keyword evidence="6" id="KW-1185">Reference proteome</keyword>
<dbReference type="Gene3D" id="3.40.50.12780">
    <property type="entry name" value="N-terminal domain of ligase-like"/>
    <property type="match status" value="1"/>
</dbReference>
<evidence type="ECO:0000259" key="4">
    <source>
        <dbReference type="Pfam" id="PF13193"/>
    </source>
</evidence>
<dbReference type="InterPro" id="IPR025110">
    <property type="entry name" value="AMP-bd_C"/>
</dbReference>
<feature type="domain" description="AMP-binding enzyme C-terminal" evidence="4">
    <location>
        <begin position="490"/>
        <end position="565"/>
    </location>
</feature>
<reference evidence="6" key="1">
    <citation type="journal article" date="2019" name="Int. J. Syst. Evol. Microbiol.">
        <title>The Global Catalogue of Microorganisms (GCM) 10K type strain sequencing project: providing services to taxonomists for standard genome sequencing and annotation.</title>
        <authorList>
            <consortium name="The Broad Institute Genomics Platform"/>
            <consortium name="The Broad Institute Genome Sequencing Center for Infectious Disease"/>
            <person name="Wu L."/>
            <person name="Ma J."/>
        </authorList>
    </citation>
    <scope>NUCLEOTIDE SEQUENCE [LARGE SCALE GENOMIC DNA]</scope>
    <source>
        <strain evidence="6">KCTC 42087</strain>
    </source>
</reference>
<comment type="caution">
    <text evidence="5">The sequence shown here is derived from an EMBL/GenBank/DDBJ whole genome shotgun (WGS) entry which is preliminary data.</text>
</comment>
<dbReference type="Proteomes" id="UP001596074">
    <property type="component" value="Unassembled WGS sequence"/>
</dbReference>
<proteinExistence type="inferred from homology"/>
<comment type="similarity">
    <text evidence="1">Belongs to the ATP-dependent AMP-binding enzyme family.</text>
</comment>
<dbReference type="Gene3D" id="3.30.300.30">
    <property type="match status" value="1"/>
</dbReference>
<protein>
    <submittedName>
        <fullName evidence="5">Class I adenylate-forming enzyme family protein</fullName>
    </submittedName>
</protein>
<keyword evidence="2" id="KW-0436">Ligase</keyword>
<feature type="domain" description="AMP-dependent synthetase/ligase" evidence="3">
    <location>
        <begin position="65"/>
        <end position="440"/>
    </location>
</feature>
<dbReference type="PANTHER" id="PTHR43201">
    <property type="entry name" value="ACYL-COA SYNTHETASE"/>
    <property type="match status" value="1"/>
</dbReference>
<dbReference type="Pfam" id="PF13193">
    <property type="entry name" value="AMP-binding_C"/>
    <property type="match status" value="1"/>
</dbReference>
<gene>
    <name evidence="5" type="ORF">ACFPZN_08705</name>
</gene>
<evidence type="ECO:0000256" key="1">
    <source>
        <dbReference type="ARBA" id="ARBA00006432"/>
    </source>
</evidence>
<dbReference type="PROSITE" id="PS00455">
    <property type="entry name" value="AMP_BINDING"/>
    <property type="match status" value="1"/>
</dbReference>
<organism evidence="5 6">
    <name type="scientific">Actinomadura rugatobispora</name>
    <dbReference type="NCBI Taxonomy" id="1994"/>
    <lineage>
        <taxon>Bacteria</taxon>
        <taxon>Bacillati</taxon>
        <taxon>Actinomycetota</taxon>
        <taxon>Actinomycetes</taxon>
        <taxon>Streptosporangiales</taxon>
        <taxon>Thermomonosporaceae</taxon>
        <taxon>Actinomadura</taxon>
    </lineage>
</organism>
<dbReference type="InterPro" id="IPR000873">
    <property type="entry name" value="AMP-dep_synth/lig_dom"/>
</dbReference>
<dbReference type="RefSeq" id="WP_378281305.1">
    <property type="nucleotide sequence ID" value="NZ_JBHSON010000009.1"/>
</dbReference>
<accession>A0ABW0ZT44</accession>
<name>A0ABW0ZT44_9ACTN</name>
<evidence type="ECO:0000259" key="3">
    <source>
        <dbReference type="Pfam" id="PF00501"/>
    </source>
</evidence>
<dbReference type="InterPro" id="IPR042099">
    <property type="entry name" value="ANL_N_sf"/>
</dbReference>
<dbReference type="InterPro" id="IPR045851">
    <property type="entry name" value="AMP-bd_C_sf"/>
</dbReference>
<sequence>MTDTLPDRSNPVTLRWTADRALSQDVRNTLCGPGGPFERTVEEVLGFPAEVFVQRLPHLPAVLIRAADRHPDAGYCVFDGPEPETLTYAEALSWAAAYAEVLRTDHGVGKGDRVAIASPNGKEYLLAIWATLSLGGIVAGLNGWWTPAELEHGIELTEPSLVLGSARPLERLAQTKAAEEGRLVPVALQDLHRAAAAVHDPAGRLPETDIHEDDPAAILFTSGTTSRPKGATLSHRNFVHFGMFGALGGTVALLGGGGRYRQIPGGVQRTSVCSNPFFHVSGVGPTLVGTPMSGSRLVFPAPGRWDAGRVLELTGRYKLTQWHGVPTHFWRMLTHPDFDEHGTDQVCVIGSGGSAFAPELLRLFEEKMPGVQITNGYGMTETTGGGTFLNGAGMDGHPASVGAAAPTMEVQVRGPDGEPLGEDQVGEVCIKGAGVFLGYWSDPEATAAAFADGRWYRTGDYGRIVDGVLYLESRMRDLIIRGGENIYPIEIEYRLVEHPGVADAAVIGVPDRILGQQVKAFVVPEPGAAPTEEELREWAGESLAAFKVPALIEFRDALPYNATGKVIKRRLEEEPGIS</sequence>
<evidence type="ECO:0000313" key="6">
    <source>
        <dbReference type="Proteomes" id="UP001596074"/>
    </source>
</evidence>
<dbReference type="Pfam" id="PF00501">
    <property type="entry name" value="AMP-binding"/>
    <property type="match status" value="1"/>
</dbReference>
<dbReference type="SUPFAM" id="SSF56801">
    <property type="entry name" value="Acetyl-CoA synthetase-like"/>
    <property type="match status" value="1"/>
</dbReference>
<dbReference type="InterPro" id="IPR020845">
    <property type="entry name" value="AMP-binding_CS"/>
</dbReference>
<evidence type="ECO:0000256" key="2">
    <source>
        <dbReference type="ARBA" id="ARBA00022598"/>
    </source>
</evidence>
<dbReference type="PANTHER" id="PTHR43201:SF5">
    <property type="entry name" value="MEDIUM-CHAIN ACYL-COA LIGASE ACSF2, MITOCHONDRIAL"/>
    <property type="match status" value="1"/>
</dbReference>
<evidence type="ECO:0000313" key="5">
    <source>
        <dbReference type="EMBL" id="MFC5745682.1"/>
    </source>
</evidence>